<dbReference type="GO" id="GO:0016747">
    <property type="term" value="F:acyltransferase activity, transferring groups other than amino-acyl groups"/>
    <property type="evidence" value="ECO:0007669"/>
    <property type="project" value="InterPro"/>
</dbReference>
<dbReference type="Pfam" id="PF00583">
    <property type="entry name" value="Acetyltransf_1"/>
    <property type="match status" value="1"/>
</dbReference>
<accession>A0A410MJ67</accession>
<feature type="domain" description="N-acetyltransferase" evidence="1">
    <location>
        <begin position="88"/>
        <end position="131"/>
    </location>
</feature>
<dbReference type="InterPro" id="IPR000182">
    <property type="entry name" value="GNAT_dom"/>
</dbReference>
<dbReference type="EMBL" id="CP026119">
    <property type="protein sequence ID" value="QAS54769.1"/>
    <property type="molecule type" value="Genomic_DNA"/>
</dbReference>
<dbReference type="KEGG" id="hli:HLI_21160"/>
<dbReference type="RefSeq" id="WP_128526998.1">
    <property type="nucleotide sequence ID" value="NZ_CP026119.1"/>
</dbReference>
<evidence type="ECO:0000259" key="1">
    <source>
        <dbReference type="Pfam" id="PF00583"/>
    </source>
</evidence>
<proteinExistence type="predicted"/>
<evidence type="ECO:0000313" key="3">
    <source>
        <dbReference type="Proteomes" id="UP000287756"/>
    </source>
</evidence>
<dbReference type="SUPFAM" id="SSF55729">
    <property type="entry name" value="Acyl-CoA N-acyltransferases (Nat)"/>
    <property type="match status" value="1"/>
</dbReference>
<geneLocation type="plasmid" evidence="3">
    <name>pldw-31</name>
</geneLocation>
<reference evidence="2 3" key="1">
    <citation type="submission" date="2018-01" db="EMBL/GenBank/DDBJ databases">
        <title>The whole genome sequencing and assembly of Halobacillus litoralis ERB031 strain.</title>
        <authorList>
            <person name="Lee S.-J."/>
            <person name="Park M.-K."/>
            <person name="Kim J.-Y."/>
            <person name="Lee Y.-J."/>
            <person name="Yi H."/>
            <person name="Bahn Y.-S."/>
            <person name="Kim J.F."/>
            <person name="Lee D.-W."/>
        </authorList>
    </citation>
    <scope>NUCLEOTIDE SEQUENCE [LARGE SCALE GENOMIC DNA]</scope>
    <source>
        <strain evidence="2 3">ERB 031</strain>
        <plasmid evidence="3">pldw-31</plasmid>
    </source>
</reference>
<organism evidence="2 3">
    <name type="scientific">Halobacillus litoralis</name>
    <dbReference type="NCBI Taxonomy" id="45668"/>
    <lineage>
        <taxon>Bacteria</taxon>
        <taxon>Bacillati</taxon>
        <taxon>Bacillota</taxon>
        <taxon>Bacilli</taxon>
        <taxon>Bacillales</taxon>
        <taxon>Bacillaceae</taxon>
        <taxon>Halobacillus</taxon>
    </lineage>
</organism>
<sequence>MYDNYKGVEIRTWTHEFDGNDVLTIKADIMNTDYSTSDAPLSIGEVGLYIFDEFLEGGLFDAADSVSGESESLVSELIDKKDEDIEDFSRIGLIHRIFIKEEYRDKGIGTHVFKTVHQYLSRVMGAEVITLIACPIEMDHGNSLEVVNDEVKKKRLTKWYRSFGYQQLDAEENHLYIDARLLNPIIKDFNH</sequence>
<dbReference type="Gene3D" id="3.40.630.30">
    <property type="match status" value="1"/>
</dbReference>
<dbReference type="AlphaFoldDB" id="A0A410MJ67"/>
<evidence type="ECO:0000313" key="2">
    <source>
        <dbReference type="EMBL" id="QAS54769.1"/>
    </source>
</evidence>
<gene>
    <name evidence="2" type="ORF">HLI_21160</name>
</gene>
<dbReference type="InterPro" id="IPR016181">
    <property type="entry name" value="Acyl_CoA_acyltransferase"/>
</dbReference>
<dbReference type="Proteomes" id="UP000287756">
    <property type="component" value="Plasmid pLDW-31"/>
</dbReference>
<dbReference type="CDD" id="cd04301">
    <property type="entry name" value="NAT_SF"/>
    <property type="match status" value="1"/>
</dbReference>
<dbReference type="OrthoDB" id="9805924at2"/>
<keyword evidence="2" id="KW-0614">Plasmid</keyword>
<name>A0A410MJ67_9BACI</name>
<protein>
    <recommendedName>
        <fullName evidence="1">N-acetyltransferase domain-containing protein</fullName>
    </recommendedName>
</protein>